<dbReference type="PROSITE" id="PS50209">
    <property type="entry name" value="CARD"/>
    <property type="match status" value="1"/>
</dbReference>
<dbReference type="Proteomes" id="UP000694398">
    <property type="component" value="Unassembled WGS sequence"/>
</dbReference>
<dbReference type="AlphaFoldDB" id="A0A8C2YJX2"/>
<dbReference type="PROSITE" id="PS01121">
    <property type="entry name" value="CASPASE_HIS"/>
    <property type="match status" value="1"/>
</dbReference>
<keyword evidence="10" id="KW-1185">Reference proteome</keyword>
<dbReference type="GO" id="GO:0004197">
    <property type="term" value="F:cysteine-type endopeptidase activity"/>
    <property type="evidence" value="ECO:0007669"/>
    <property type="project" value="InterPro"/>
</dbReference>
<dbReference type="InterPro" id="IPR011029">
    <property type="entry name" value="DEATH-like_dom_sf"/>
</dbReference>
<dbReference type="InterPro" id="IPR001315">
    <property type="entry name" value="CARD"/>
</dbReference>
<evidence type="ECO:0000256" key="6">
    <source>
        <dbReference type="PIRSR" id="PIRSR038001-1"/>
    </source>
</evidence>
<dbReference type="SMART" id="SM00115">
    <property type="entry name" value="CASc"/>
    <property type="match status" value="1"/>
</dbReference>
<feature type="domain" description="Caspase family p20" evidence="7">
    <location>
        <begin position="198"/>
        <end position="324"/>
    </location>
</feature>
<evidence type="ECO:0000256" key="5">
    <source>
        <dbReference type="ARBA" id="ARBA00023145"/>
    </source>
</evidence>
<keyword evidence="3" id="KW-0378">Hydrolase</keyword>
<evidence type="ECO:0000256" key="4">
    <source>
        <dbReference type="ARBA" id="ARBA00022807"/>
    </source>
</evidence>
<dbReference type="InterPro" id="IPR015917">
    <property type="entry name" value="Pept_C14A"/>
</dbReference>
<dbReference type="GeneID" id="102027080"/>
<dbReference type="InterPro" id="IPR002398">
    <property type="entry name" value="Pept_C14"/>
</dbReference>
<proteinExistence type="inferred from homology"/>
<feature type="active site" evidence="6">
    <location>
        <position position="320"/>
    </location>
</feature>
<dbReference type="SUPFAM" id="SSF52129">
    <property type="entry name" value="Caspase-like"/>
    <property type="match status" value="1"/>
</dbReference>
<sequence length="343" mass="37894">MAAPSAASRPAVQQKGLMAADRRRRIVGACGMHPDHQETLKRNRVVLAKQLLLSELLEHLLEKDIITLEMRELIQAKVGSFSQNVELLNLLPKRGPEAFDAFCAALRETKQGHLEDLLLTTLSGLQHVLPQLSCDYDMSLPFPVCESCSPHKQLRLSSDVVEHSLDNGDGPPCLQVKPCTPEFYQTHHQQAYRLQSRPRGLALVLSNVHFTGEKDLELRSGGEVDYSTLVALFKLLGYDVHVLHDQTAQEMQEKLQSFAQLPAHRATDSCVVVLLSHGVEGSVYGVDGKLLQLQEIFRLFDNANCPSLQNKPKMFFIQACRGGAIGPLGHLLLFPAATASLAL</sequence>
<evidence type="ECO:0000313" key="9">
    <source>
        <dbReference type="Ensembl" id="ENSCLAP00000004091.1"/>
    </source>
</evidence>
<dbReference type="SUPFAM" id="SSF47986">
    <property type="entry name" value="DEATH domain"/>
    <property type="match status" value="1"/>
</dbReference>
<dbReference type="Pfam" id="PF00656">
    <property type="entry name" value="Peptidase_C14"/>
    <property type="match status" value="1"/>
</dbReference>
<evidence type="ECO:0000259" key="7">
    <source>
        <dbReference type="PROSITE" id="PS50208"/>
    </source>
</evidence>
<dbReference type="Pfam" id="PF00619">
    <property type="entry name" value="CARD"/>
    <property type="match status" value="1"/>
</dbReference>
<reference evidence="9" key="2">
    <citation type="submission" date="2025-09" db="UniProtKB">
        <authorList>
            <consortium name="Ensembl"/>
        </authorList>
    </citation>
    <scope>IDENTIFICATION</scope>
</reference>
<dbReference type="Gene3D" id="3.40.50.1460">
    <property type="match status" value="1"/>
</dbReference>
<dbReference type="InterPro" id="IPR011600">
    <property type="entry name" value="Pept_C14_caspase"/>
</dbReference>
<dbReference type="InterPro" id="IPR016129">
    <property type="entry name" value="Caspase_his_AS"/>
</dbReference>
<gene>
    <name evidence="9" type="primary">CASP2</name>
</gene>
<dbReference type="PROSITE" id="PS50208">
    <property type="entry name" value="CASPASE_P20"/>
    <property type="match status" value="1"/>
</dbReference>
<dbReference type="CTD" id="835"/>
<name>A0A8C2YJX2_CHILA</name>
<dbReference type="GeneTree" id="ENSGT00940000156657"/>
<keyword evidence="4" id="KW-0788">Thiol protease</keyword>
<dbReference type="InterPro" id="IPR029030">
    <property type="entry name" value="Caspase-like_dom_sf"/>
</dbReference>
<evidence type="ECO:0000256" key="3">
    <source>
        <dbReference type="ARBA" id="ARBA00022801"/>
    </source>
</evidence>
<reference evidence="9" key="1">
    <citation type="submission" date="2025-08" db="UniProtKB">
        <authorList>
            <consortium name="Ensembl"/>
        </authorList>
    </citation>
    <scope>IDENTIFICATION</scope>
</reference>
<dbReference type="RefSeq" id="XP_013360472.1">
    <property type="nucleotide sequence ID" value="XM_013505018.1"/>
</dbReference>
<feature type="active site" evidence="6">
    <location>
        <position position="277"/>
    </location>
</feature>
<comment type="similarity">
    <text evidence="1">Belongs to the peptidase C14A family.</text>
</comment>
<protein>
    <submittedName>
        <fullName evidence="9">Caspase 2</fullName>
    </submittedName>
</protein>
<evidence type="ECO:0000313" key="10">
    <source>
        <dbReference type="Proteomes" id="UP000694398"/>
    </source>
</evidence>
<dbReference type="PROSITE" id="PS01122">
    <property type="entry name" value="CASPASE_CYS"/>
    <property type="match status" value="1"/>
</dbReference>
<dbReference type="PANTHER" id="PTHR47901:SF7">
    <property type="entry name" value="CASPASE 2"/>
    <property type="match status" value="1"/>
</dbReference>
<dbReference type="InterPro" id="IPR033139">
    <property type="entry name" value="Caspase_cys_AS"/>
</dbReference>
<dbReference type="SMART" id="SM00114">
    <property type="entry name" value="CARD"/>
    <property type="match status" value="1"/>
</dbReference>
<dbReference type="FunFam" id="1.10.533.10:FF:000024">
    <property type="entry name" value="caspase-2 isoform X1"/>
    <property type="match status" value="1"/>
</dbReference>
<dbReference type="PIRSF" id="PIRSF038001">
    <property type="entry name" value="Caspase_ICE"/>
    <property type="match status" value="1"/>
</dbReference>
<evidence type="ECO:0000256" key="1">
    <source>
        <dbReference type="ARBA" id="ARBA00010134"/>
    </source>
</evidence>
<dbReference type="Gene3D" id="1.10.533.10">
    <property type="entry name" value="Death Domain, Fas"/>
    <property type="match status" value="1"/>
</dbReference>
<keyword evidence="5" id="KW-0865">Zymogen</keyword>
<organism evidence="9 10">
    <name type="scientific">Chinchilla lanigera</name>
    <name type="common">Long-tailed chinchilla</name>
    <name type="synonym">Chinchilla villidera</name>
    <dbReference type="NCBI Taxonomy" id="34839"/>
    <lineage>
        <taxon>Eukaryota</taxon>
        <taxon>Metazoa</taxon>
        <taxon>Chordata</taxon>
        <taxon>Craniata</taxon>
        <taxon>Vertebrata</taxon>
        <taxon>Euteleostomi</taxon>
        <taxon>Mammalia</taxon>
        <taxon>Eutheria</taxon>
        <taxon>Euarchontoglires</taxon>
        <taxon>Glires</taxon>
        <taxon>Rodentia</taxon>
        <taxon>Hystricomorpha</taxon>
        <taxon>Chinchillidae</taxon>
        <taxon>Chinchilla</taxon>
    </lineage>
</organism>
<dbReference type="OrthoDB" id="10004338at2759"/>
<dbReference type="FunFam" id="3.40.50.1460:FF:000009">
    <property type="entry name" value="Caspase 2"/>
    <property type="match status" value="1"/>
</dbReference>
<dbReference type="Ensembl" id="ENSCLAT00000004172.1">
    <property type="protein sequence ID" value="ENSCLAP00000004091.1"/>
    <property type="gene ID" value="ENSCLAG00000002921.1"/>
</dbReference>
<dbReference type="GO" id="GO:0042981">
    <property type="term" value="P:regulation of apoptotic process"/>
    <property type="evidence" value="ECO:0007669"/>
    <property type="project" value="InterPro"/>
</dbReference>
<keyword evidence="2" id="KW-0645">Protease</keyword>
<dbReference type="GO" id="GO:0006508">
    <property type="term" value="P:proteolysis"/>
    <property type="evidence" value="ECO:0007669"/>
    <property type="project" value="UniProtKB-KW"/>
</dbReference>
<dbReference type="PRINTS" id="PR00376">
    <property type="entry name" value="IL1BCENZYME"/>
</dbReference>
<dbReference type="PANTHER" id="PTHR47901">
    <property type="entry name" value="CASPASE RECRUITMENT DOMAIN-CONTAINING PROTEIN 18"/>
    <property type="match status" value="1"/>
</dbReference>
<evidence type="ECO:0000259" key="8">
    <source>
        <dbReference type="PROSITE" id="PS50209"/>
    </source>
</evidence>
<feature type="domain" description="CARD" evidence="8">
    <location>
        <begin position="32"/>
        <end position="121"/>
    </location>
</feature>
<evidence type="ECO:0000256" key="2">
    <source>
        <dbReference type="ARBA" id="ARBA00022670"/>
    </source>
</evidence>
<accession>A0A8C2YJX2</accession>
<dbReference type="InterPro" id="IPR001309">
    <property type="entry name" value="Pept_C14_p20"/>
</dbReference>